<dbReference type="Proteomes" id="UP001320876">
    <property type="component" value="Unassembled WGS sequence"/>
</dbReference>
<sequence>MTYEFHPAAEQEYADAALWYENQVEGLGSRFAAAISEAIGTILKEPGRFQCLGDGLRVFRLNRWPYKLYYEFQEAKGHVRIVCVMHQKRRPEYWMARMGR</sequence>
<evidence type="ECO:0000313" key="3">
    <source>
        <dbReference type="Proteomes" id="UP001320876"/>
    </source>
</evidence>
<dbReference type="EMBL" id="JAPDDT010000015">
    <property type="protein sequence ID" value="MCW1925631.1"/>
    <property type="molecule type" value="Genomic_DNA"/>
</dbReference>
<gene>
    <name evidence="2" type="ORF">OKA05_23940</name>
</gene>
<name>A0ABT3GQ79_9BACT</name>
<keyword evidence="1" id="KW-1277">Toxin-antitoxin system</keyword>
<evidence type="ECO:0000313" key="2">
    <source>
        <dbReference type="EMBL" id="MCW1925631.1"/>
    </source>
</evidence>
<keyword evidence="3" id="KW-1185">Reference proteome</keyword>
<evidence type="ECO:0000256" key="1">
    <source>
        <dbReference type="ARBA" id="ARBA00022649"/>
    </source>
</evidence>
<organism evidence="2 3">
    <name type="scientific">Luteolibacter arcticus</name>
    <dbReference type="NCBI Taxonomy" id="1581411"/>
    <lineage>
        <taxon>Bacteria</taxon>
        <taxon>Pseudomonadati</taxon>
        <taxon>Verrucomicrobiota</taxon>
        <taxon>Verrucomicrobiia</taxon>
        <taxon>Verrucomicrobiales</taxon>
        <taxon>Verrucomicrobiaceae</taxon>
        <taxon>Luteolibacter</taxon>
    </lineage>
</organism>
<proteinExistence type="predicted"/>
<dbReference type="InterPro" id="IPR007712">
    <property type="entry name" value="RelE/ParE_toxin"/>
</dbReference>
<reference evidence="2 3" key="1">
    <citation type="submission" date="2022-10" db="EMBL/GenBank/DDBJ databases">
        <title>Luteolibacter arcticus strain CCTCC AB 2014275, whole genome shotgun sequencing project.</title>
        <authorList>
            <person name="Zhao G."/>
            <person name="Shen L."/>
        </authorList>
    </citation>
    <scope>NUCLEOTIDE SEQUENCE [LARGE SCALE GENOMIC DNA]</scope>
    <source>
        <strain evidence="2 3">CCTCC AB 2014275</strain>
    </source>
</reference>
<accession>A0ABT3GQ79</accession>
<dbReference type="RefSeq" id="WP_264489737.1">
    <property type="nucleotide sequence ID" value="NZ_JAPDDT010000015.1"/>
</dbReference>
<dbReference type="Pfam" id="PF05016">
    <property type="entry name" value="ParE_toxin"/>
    <property type="match status" value="1"/>
</dbReference>
<dbReference type="Gene3D" id="3.30.2310.20">
    <property type="entry name" value="RelE-like"/>
    <property type="match status" value="1"/>
</dbReference>
<protein>
    <submittedName>
        <fullName evidence="2">Type II toxin-antitoxin system RelE/ParE family toxin</fullName>
    </submittedName>
</protein>
<comment type="caution">
    <text evidence="2">The sequence shown here is derived from an EMBL/GenBank/DDBJ whole genome shotgun (WGS) entry which is preliminary data.</text>
</comment>
<dbReference type="InterPro" id="IPR035093">
    <property type="entry name" value="RelE/ParE_toxin_dom_sf"/>
</dbReference>